<dbReference type="EMBL" id="CP036425">
    <property type="protein sequence ID" value="QDU32306.1"/>
    <property type="molecule type" value="Genomic_DNA"/>
</dbReference>
<dbReference type="Proteomes" id="UP000317369">
    <property type="component" value="Chromosome"/>
</dbReference>
<feature type="binding site" evidence="9">
    <location>
        <position position="167"/>
    </location>
    <ligand>
        <name>Zn(2+)</name>
        <dbReference type="ChEBI" id="CHEBI:29105"/>
    </ligand>
</feature>
<name>A0A517YQ02_9BACT</name>
<evidence type="ECO:0000259" key="10">
    <source>
        <dbReference type="Pfam" id="PF02449"/>
    </source>
</evidence>
<reference evidence="12 13" key="1">
    <citation type="submission" date="2019-02" db="EMBL/GenBank/DDBJ databases">
        <title>Deep-cultivation of Planctomycetes and their phenomic and genomic characterization uncovers novel biology.</title>
        <authorList>
            <person name="Wiegand S."/>
            <person name="Jogler M."/>
            <person name="Boedeker C."/>
            <person name="Pinto D."/>
            <person name="Vollmers J."/>
            <person name="Rivas-Marin E."/>
            <person name="Kohn T."/>
            <person name="Peeters S.H."/>
            <person name="Heuer A."/>
            <person name="Rast P."/>
            <person name="Oberbeckmann S."/>
            <person name="Bunk B."/>
            <person name="Jeske O."/>
            <person name="Meyerdierks A."/>
            <person name="Storesund J.E."/>
            <person name="Kallscheuer N."/>
            <person name="Luecker S."/>
            <person name="Lage O.M."/>
            <person name="Pohl T."/>
            <person name="Merkel B.J."/>
            <person name="Hornburger P."/>
            <person name="Mueller R.-W."/>
            <person name="Bruemmer F."/>
            <person name="Labrenz M."/>
            <person name="Spormann A.M."/>
            <person name="Op den Camp H."/>
            <person name="Overmann J."/>
            <person name="Amann R."/>
            <person name="Jetten M.S.M."/>
            <person name="Mascher T."/>
            <person name="Medema M.H."/>
            <person name="Devos D.P."/>
            <person name="Kaster A.-K."/>
            <person name="Ovreas L."/>
            <person name="Rohde M."/>
            <person name="Galperin M.Y."/>
            <person name="Jogler C."/>
        </authorList>
    </citation>
    <scope>NUCLEOTIDE SEQUENCE [LARGE SCALE GENOMIC DNA]</scope>
    <source>
        <strain evidence="12 13">KS4</strain>
    </source>
</reference>
<keyword evidence="4 6" id="KW-0378">Hydrolase</keyword>
<dbReference type="Pfam" id="PF02449">
    <property type="entry name" value="Glyco_hydro_42"/>
    <property type="match status" value="1"/>
</dbReference>
<comment type="similarity">
    <text evidence="2 6">Belongs to the glycosyl hydrolase 42 family.</text>
</comment>
<dbReference type="PANTHER" id="PTHR36447">
    <property type="entry name" value="BETA-GALACTOSIDASE GANA"/>
    <property type="match status" value="1"/>
</dbReference>
<dbReference type="PANTHER" id="PTHR36447:SF1">
    <property type="entry name" value="BETA-GALACTOSIDASE GANA"/>
    <property type="match status" value="1"/>
</dbReference>
<keyword evidence="9" id="KW-0479">Metal-binding</keyword>
<feature type="binding site" evidence="8">
    <location>
        <position position="154"/>
    </location>
    <ligand>
        <name>substrate</name>
    </ligand>
</feature>
<dbReference type="PIRSF" id="PIRSF001084">
    <property type="entry name" value="B-galactosidase"/>
    <property type="match status" value="1"/>
</dbReference>
<keyword evidence="13" id="KW-1185">Reference proteome</keyword>
<dbReference type="InterPro" id="IPR029062">
    <property type="entry name" value="Class_I_gatase-like"/>
</dbReference>
<dbReference type="SUPFAM" id="SSF51445">
    <property type="entry name" value="(Trans)glycosidases"/>
    <property type="match status" value="1"/>
</dbReference>
<protein>
    <recommendedName>
        <fullName evidence="3 6">Beta-galactosidase</fullName>
        <shortName evidence="6">Beta-gal</shortName>
        <ecNumber evidence="3 6">3.2.1.23</ecNumber>
    </recommendedName>
</protein>
<keyword evidence="9" id="KW-0862">Zinc</keyword>
<evidence type="ECO:0000313" key="13">
    <source>
        <dbReference type="Proteomes" id="UP000317369"/>
    </source>
</evidence>
<feature type="binding site" evidence="9">
    <location>
        <position position="170"/>
    </location>
    <ligand>
        <name>Zn(2+)</name>
        <dbReference type="ChEBI" id="CHEBI:29105"/>
    </ligand>
</feature>
<dbReference type="OrthoDB" id="9776971at2"/>
<dbReference type="GO" id="GO:0046872">
    <property type="term" value="F:metal ion binding"/>
    <property type="evidence" value="ECO:0007669"/>
    <property type="project" value="UniProtKB-KW"/>
</dbReference>
<dbReference type="InterPro" id="IPR013780">
    <property type="entry name" value="Glyco_hydro_b"/>
</dbReference>
<sequence>MSLHIFPTVKDLLLGGDYNPDQWLHRTDILDQDIDVMQSLGVNAVSLGIFAWSTLEPEEGRFEFDWLDERIDKLGKAGVHVFLATPTAARPMWLACKYPEVCLTLKDNSREYPKNRHNFCWTSLVYREKTARIIDQIAHRYANCETVIGWHINNEYGGYTDWARCYCDRCIASFQSWLKQRYNNDLEELNQAWWTHFWSHTYQNWDQIRPGDHSIEALGLNWYRYNADIMCNFLKHEIASIRTHCSKPVTTNMHGHLQLADYVKLAPELDFLSYDSYPRTYGKPDEELHNLYQESLFLNAIRSLKKDRPWYLIESCPSVPQYFHPQRLKRPGTHEMHSLRAIAHGSDSVMYFQFRAGRGSIEKHHGAILIQDGPTDTRVTREVRSLRQRLSNLNKILGSTCKTKVAIIFDTESIWGLENNHGGPTADQYNEIILKHYRALLELGLDVDVIDQTADFTDYQFITAPVAYMLQPNFVERIKSFVKHGGHFTTTYWSGITNDDLLCSPGGRLGDLRDLLGISSEEVDCLREDERVKLEDSGDWLGDHSESLSGQQYCELIHLNAAEQLAIYASEFYAGRPSLTRNQLGQGAAYYQAIGLPRDLLRNWYRSLLQRAGLVEFITNMPHGVMMTQRHKQNKTYLFVINMLGSTTQCDLPRDNWTSFADNSPAQSTCLRPYDVQIFVKSQ</sequence>
<feature type="domain" description="Glycoside hydrolase family 42 N-terminal" evidence="10">
    <location>
        <begin position="17"/>
        <end position="392"/>
    </location>
</feature>
<evidence type="ECO:0000313" key="12">
    <source>
        <dbReference type="EMBL" id="QDU32306.1"/>
    </source>
</evidence>
<evidence type="ECO:0000256" key="7">
    <source>
        <dbReference type="PIRSR" id="PIRSR001084-1"/>
    </source>
</evidence>
<dbReference type="SUPFAM" id="SSF52317">
    <property type="entry name" value="Class I glutamine amidotransferase-like"/>
    <property type="match status" value="1"/>
</dbReference>
<dbReference type="EC" id="3.2.1.23" evidence="3 6"/>
<dbReference type="Gene3D" id="2.60.40.1180">
    <property type="entry name" value="Golgi alpha-mannosidase II"/>
    <property type="match status" value="1"/>
</dbReference>
<dbReference type="InterPro" id="IPR013529">
    <property type="entry name" value="Glyco_hydro_42_N"/>
</dbReference>
<evidence type="ECO:0000256" key="3">
    <source>
        <dbReference type="ARBA" id="ARBA00012756"/>
    </source>
</evidence>
<evidence type="ECO:0000259" key="11">
    <source>
        <dbReference type="Pfam" id="PF08532"/>
    </source>
</evidence>
<accession>A0A517YQ02</accession>
<dbReference type="InterPro" id="IPR013738">
    <property type="entry name" value="Beta_galactosidase_Trimer"/>
</dbReference>
<evidence type="ECO:0000256" key="5">
    <source>
        <dbReference type="ARBA" id="ARBA00023295"/>
    </source>
</evidence>
<dbReference type="Gene3D" id="3.20.20.80">
    <property type="entry name" value="Glycosidases"/>
    <property type="match status" value="1"/>
</dbReference>
<keyword evidence="5 6" id="KW-0326">Glycosidase</keyword>
<feature type="binding site" evidence="9">
    <location>
        <position position="120"/>
    </location>
    <ligand>
        <name>Zn(2+)</name>
        <dbReference type="ChEBI" id="CHEBI:29105"/>
    </ligand>
</feature>
<feature type="domain" description="Beta-galactosidase trimerisation" evidence="11">
    <location>
        <begin position="404"/>
        <end position="614"/>
    </location>
</feature>
<comment type="catalytic activity">
    <reaction evidence="1 6">
        <text>Hydrolysis of terminal non-reducing beta-D-galactose residues in beta-D-galactosides.</text>
        <dbReference type="EC" id="3.2.1.23"/>
    </reaction>
</comment>
<feature type="binding site" evidence="9">
    <location>
        <position position="165"/>
    </location>
    <ligand>
        <name>Zn(2+)</name>
        <dbReference type="ChEBI" id="CHEBI:29105"/>
    </ligand>
</feature>
<dbReference type="GO" id="GO:0004565">
    <property type="term" value="F:beta-galactosidase activity"/>
    <property type="evidence" value="ECO:0007669"/>
    <property type="project" value="UniProtKB-EC"/>
</dbReference>
<dbReference type="Gene3D" id="3.40.50.880">
    <property type="match status" value="1"/>
</dbReference>
<evidence type="ECO:0000256" key="9">
    <source>
        <dbReference type="PIRSR" id="PIRSR001084-3"/>
    </source>
</evidence>
<dbReference type="RefSeq" id="WP_145073666.1">
    <property type="nucleotide sequence ID" value="NZ_CP036425.1"/>
</dbReference>
<evidence type="ECO:0000256" key="2">
    <source>
        <dbReference type="ARBA" id="ARBA00005940"/>
    </source>
</evidence>
<dbReference type="KEGG" id="pcor:KS4_03380"/>
<dbReference type="Pfam" id="PF08532">
    <property type="entry name" value="Glyco_hydro_42M"/>
    <property type="match status" value="1"/>
</dbReference>
<dbReference type="GO" id="GO:0009341">
    <property type="term" value="C:beta-galactosidase complex"/>
    <property type="evidence" value="ECO:0007669"/>
    <property type="project" value="InterPro"/>
</dbReference>
<evidence type="ECO:0000256" key="4">
    <source>
        <dbReference type="ARBA" id="ARBA00022801"/>
    </source>
</evidence>
<dbReference type="CDD" id="cd03143">
    <property type="entry name" value="A4_beta-galactosidase_middle_domain"/>
    <property type="match status" value="1"/>
</dbReference>
<evidence type="ECO:0000256" key="8">
    <source>
        <dbReference type="PIRSR" id="PIRSR001084-2"/>
    </source>
</evidence>
<evidence type="ECO:0000256" key="1">
    <source>
        <dbReference type="ARBA" id="ARBA00001412"/>
    </source>
</evidence>
<evidence type="ECO:0000256" key="6">
    <source>
        <dbReference type="PIRNR" id="PIRNR001084"/>
    </source>
</evidence>
<feature type="active site" description="Nucleophile" evidence="7">
    <location>
        <position position="314"/>
    </location>
</feature>
<dbReference type="GO" id="GO:0005975">
    <property type="term" value="P:carbohydrate metabolic process"/>
    <property type="evidence" value="ECO:0007669"/>
    <property type="project" value="InterPro"/>
</dbReference>
<gene>
    <name evidence="12" type="primary">bglY</name>
    <name evidence="12" type="ORF">KS4_03380</name>
</gene>
<proteinExistence type="inferred from homology"/>
<dbReference type="InterPro" id="IPR003476">
    <property type="entry name" value="Glyco_hydro_42"/>
</dbReference>
<dbReference type="InterPro" id="IPR017853">
    <property type="entry name" value="GH"/>
</dbReference>
<organism evidence="12 13">
    <name type="scientific">Poriferisphaera corsica</name>
    <dbReference type="NCBI Taxonomy" id="2528020"/>
    <lineage>
        <taxon>Bacteria</taxon>
        <taxon>Pseudomonadati</taxon>
        <taxon>Planctomycetota</taxon>
        <taxon>Phycisphaerae</taxon>
        <taxon>Phycisphaerales</taxon>
        <taxon>Phycisphaeraceae</taxon>
        <taxon>Poriferisphaera</taxon>
    </lineage>
</organism>
<feature type="active site" description="Proton donor" evidence="7">
    <location>
        <position position="155"/>
    </location>
</feature>
<feature type="binding site" evidence="8">
    <location>
        <position position="116"/>
    </location>
    <ligand>
        <name>substrate</name>
    </ligand>
</feature>
<dbReference type="AlphaFoldDB" id="A0A517YQ02"/>